<reference evidence="2 3" key="1">
    <citation type="submission" date="2018-06" db="EMBL/GenBank/DDBJ databases">
        <title>Genomic Encyclopedia of Type Strains, Phase IV (KMG-IV): sequencing the most valuable type-strain genomes for metagenomic binning, comparative biology and taxonomic classification.</title>
        <authorList>
            <person name="Goeker M."/>
        </authorList>
    </citation>
    <scope>NUCLEOTIDE SEQUENCE [LARGE SCALE GENOMIC DNA]</scope>
    <source>
        <strain evidence="2 3">DSM 26720</strain>
    </source>
</reference>
<name>A0A364JV99_9HYPH</name>
<sequence length="48" mass="5570">MAIQSSDMLYRRHEQEWAAFRDAVQQNENQKRNTTVGEEAGRKSSDTV</sequence>
<protein>
    <submittedName>
        <fullName evidence="2">Uncharacterized protein</fullName>
    </submittedName>
</protein>
<accession>A0A364JV99</accession>
<evidence type="ECO:0000256" key="1">
    <source>
        <dbReference type="SAM" id="MobiDB-lite"/>
    </source>
</evidence>
<dbReference type="RefSeq" id="WP_170130230.1">
    <property type="nucleotide sequence ID" value="NZ_JBHEEY010000004.1"/>
</dbReference>
<feature type="compositionally biased region" description="Polar residues" evidence="1">
    <location>
        <begin position="24"/>
        <end position="36"/>
    </location>
</feature>
<dbReference type="AlphaFoldDB" id="A0A364JV99"/>
<evidence type="ECO:0000313" key="2">
    <source>
        <dbReference type="EMBL" id="RAK29021.1"/>
    </source>
</evidence>
<comment type="caution">
    <text evidence="2">The sequence shown here is derived from an EMBL/GenBank/DDBJ whole genome shotgun (WGS) entry which is preliminary data.</text>
</comment>
<organism evidence="2 3">
    <name type="scientific">Falsochrobactrum ovis</name>
    <dbReference type="NCBI Taxonomy" id="1293442"/>
    <lineage>
        <taxon>Bacteria</taxon>
        <taxon>Pseudomonadati</taxon>
        <taxon>Pseudomonadota</taxon>
        <taxon>Alphaproteobacteria</taxon>
        <taxon>Hyphomicrobiales</taxon>
        <taxon>Brucellaceae</taxon>
        <taxon>Falsochrobactrum</taxon>
    </lineage>
</organism>
<gene>
    <name evidence="2" type="ORF">C7374_10569</name>
</gene>
<proteinExistence type="predicted"/>
<feature type="region of interest" description="Disordered" evidence="1">
    <location>
        <begin position="22"/>
        <end position="48"/>
    </location>
</feature>
<keyword evidence="3" id="KW-1185">Reference proteome</keyword>
<evidence type="ECO:0000313" key="3">
    <source>
        <dbReference type="Proteomes" id="UP000249453"/>
    </source>
</evidence>
<dbReference type="EMBL" id="QLMK01000005">
    <property type="protein sequence ID" value="RAK29021.1"/>
    <property type="molecule type" value="Genomic_DNA"/>
</dbReference>
<feature type="compositionally biased region" description="Basic and acidic residues" evidence="1">
    <location>
        <begin position="39"/>
        <end position="48"/>
    </location>
</feature>
<dbReference type="Proteomes" id="UP000249453">
    <property type="component" value="Unassembled WGS sequence"/>
</dbReference>